<organism evidence="4 5">
    <name type="scientific">Symbiodinium microadriaticum</name>
    <name type="common">Dinoflagellate</name>
    <name type="synonym">Zooxanthella microadriatica</name>
    <dbReference type="NCBI Taxonomy" id="2951"/>
    <lineage>
        <taxon>Eukaryota</taxon>
        <taxon>Sar</taxon>
        <taxon>Alveolata</taxon>
        <taxon>Dinophyceae</taxon>
        <taxon>Suessiales</taxon>
        <taxon>Symbiodiniaceae</taxon>
        <taxon>Symbiodinium</taxon>
    </lineage>
</organism>
<feature type="compositionally biased region" description="Acidic residues" evidence="2">
    <location>
        <begin position="374"/>
        <end position="385"/>
    </location>
</feature>
<feature type="region of interest" description="Disordered" evidence="2">
    <location>
        <begin position="362"/>
        <end position="409"/>
    </location>
</feature>
<dbReference type="Proteomes" id="UP000186817">
    <property type="component" value="Unassembled WGS sequence"/>
</dbReference>
<evidence type="ECO:0000256" key="1">
    <source>
        <dbReference type="SAM" id="Coils"/>
    </source>
</evidence>
<keyword evidence="3" id="KW-0812">Transmembrane</keyword>
<evidence type="ECO:0000313" key="4">
    <source>
        <dbReference type="EMBL" id="OLP99128.1"/>
    </source>
</evidence>
<accession>A0A1Q9DVH9</accession>
<keyword evidence="3" id="KW-0472">Membrane</keyword>
<keyword evidence="1" id="KW-0175">Coiled coil</keyword>
<keyword evidence="3" id="KW-1133">Transmembrane helix</keyword>
<dbReference type="OrthoDB" id="10421292at2759"/>
<evidence type="ECO:0000256" key="2">
    <source>
        <dbReference type="SAM" id="MobiDB-lite"/>
    </source>
</evidence>
<dbReference type="EMBL" id="LSRX01000373">
    <property type="protein sequence ID" value="OLP99128.1"/>
    <property type="molecule type" value="Genomic_DNA"/>
</dbReference>
<keyword evidence="5" id="KW-1185">Reference proteome</keyword>
<evidence type="ECO:0000256" key="3">
    <source>
        <dbReference type="SAM" id="Phobius"/>
    </source>
</evidence>
<evidence type="ECO:0000313" key="5">
    <source>
        <dbReference type="Proteomes" id="UP000186817"/>
    </source>
</evidence>
<name>A0A1Q9DVH9_SYMMI</name>
<comment type="caution">
    <text evidence="4">The sequence shown here is derived from an EMBL/GenBank/DDBJ whole genome shotgun (WGS) entry which is preliminary data.</text>
</comment>
<feature type="transmembrane region" description="Helical" evidence="3">
    <location>
        <begin position="66"/>
        <end position="83"/>
    </location>
</feature>
<proteinExistence type="predicted"/>
<dbReference type="AlphaFoldDB" id="A0A1Q9DVH9"/>
<gene>
    <name evidence="4" type="ORF">AK812_SmicGene18330</name>
</gene>
<sequence length="900" mass="97962">MQGASFTPDSSKKQRSHLSICQRVQLTRGHQSSSLVVPPERLRDVQLFGGRLAEGRPIAWPAPVRVGLVALALLLFALLMQVFQGCMDAGMEFDESFPLDAPGICRPPRPLAITTTAPEPSDDLTVQLAADARSLLAALRADQQARRQQCKQVSLGLGALLAEAEEAKRTQGTFGASSCRSCSLMLQEVTDLQARYATAEAELHAESLEARTDGSVEEFARACAEVLLGAGAAEEQAAMEARQALEVVQHYQAKVPNLESREALASRRSEIVEAQQAQLLAVSEESAAQAFRAACAEEELTRMREWSLAHEATAKAEALTAQRCRSEMATAMQELQRFHRMRQLQQSLSLPQAQPPQLRLESIPECGNSTGSWGEEECEIDDQDAEGGRELENMPGEQSASLASTEADENDQEEMKALILKLQGELLDAEVDRARAMAQRDEAQEAVAALREALKSVFEKTDEVVKGELARQIMSYKESEACAGRAVRGRLKFDYDRAKEGSEQHTHEPMALVIELPFWPSRKKEREEFLHPAKNRHVEVTEEDKQWEDDDGKVTYAPPATVDMVDNAEYENPMSSTVGRVNEDIAGDKDVNFQHGGLQFCLFEAEADSKGRLRLLGIDVSASKLQSILASGLLPDASKSGQDYEEAASSSSAVQKVAPKAKVSLRMQLMMMAAQQILVPSRPSPSDPTHVGRVSPVVAYGMLFCLRCSAPQTDDSAKAEQRHLENQCRCQRILATAAAGTRKLVKGLIMANLRHLDQGSRKQAKMAAEAAVIRDAKDHITRHTSSIRKSTGTLGTAAVGIENEALVLAMQLLDSSEHSACPDPEEVDGLVHVSNPAAAGHCRHQPACLPGSCTGSAKQLRQGQSYMGLVATDPAGRLRQADALLNQAMEDLARLRSVDG</sequence>
<feature type="coiled-coil region" evidence="1">
    <location>
        <begin position="426"/>
        <end position="460"/>
    </location>
</feature>
<feature type="coiled-coil region" evidence="1">
    <location>
        <begin position="182"/>
        <end position="209"/>
    </location>
</feature>
<reference evidence="4 5" key="1">
    <citation type="submission" date="2016-02" db="EMBL/GenBank/DDBJ databases">
        <title>Genome analysis of coral dinoflagellate symbionts highlights evolutionary adaptations to a symbiotic lifestyle.</title>
        <authorList>
            <person name="Aranda M."/>
            <person name="Li Y."/>
            <person name="Liew Y.J."/>
            <person name="Baumgarten S."/>
            <person name="Simakov O."/>
            <person name="Wilson M."/>
            <person name="Piel J."/>
            <person name="Ashoor H."/>
            <person name="Bougouffa S."/>
            <person name="Bajic V.B."/>
            <person name="Ryu T."/>
            <person name="Ravasi T."/>
            <person name="Bayer T."/>
            <person name="Micklem G."/>
            <person name="Kim H."/>
            <person name="Bhak J."/>
            <person name="Lajeunesse T.C."/>
            <person name="Voolstra C.R."/>
        </authorList>
    </citation>
    <scope>NUCLEOTIDE SEQUENCE [LARGE SCALE GENOMIC DNA]</scope>
    <source>
        <strain evidence="4 5">CCMP2467</strain>
    </source>
</reference>
<protein>
    <submittedName>
        <fullName evidence="4">Uncharacterized protein</fullName>
    </submittedName>
</protein>